<proteinExistence type="predicted"/>
<protein>
    <submittedName>
        <fullName evidence="1">Uncharacterized protein</fullName>
    </submittedName>
</protein>
<accession>A0A0F9N972</accession>
<comment type="caution">
    <text evidence="1">The sequence shown here is derived from an EMBL/GenBank/DDBJ whole genome shotgun (WGS) entry which is preliminary data.</text>
</comment>
<organism evidence="1">
    <name type="scientific">marine sediment metagenome</name>
    <dbReference type="NCBI Taxonomy" id="412755"/>
    <lineage>
        <taxon>unclassified sequences</taxon>
        <taxon>metagenomes</taxon>
        <taxon>ecological metagenomes</taxon>
    </lineage>
</organism>
<reference evidence="1" key="1">
    <citation type="journal article" date="2015" name="Nature">
        <title>Complex archaea that bridge the gap between prokaryotes and eukaryotes.</title>
        <authorList>
            <person name="Spang A."/>
            <person name="Saw J.H."/>
            <person name="Jorgensen S.L."/>
            <person name="Zaremba-Niedzwiedzka K."/>
            <person name="Martijn J."/>
            <person name="Lind A.E."/>
            <person name="van Eijk R."/>
            <person name="Schleper C."/>
            <person name="Guy L."/>
            <person name="Ettema T.J."/>
        </authorList>
    </citation>
    <scope>NUCLEOTIDE SEQUENCE</scope>
</reference>
<name>A0A0F9N972_9ZZZZ</name>
<sequence>MSTPNLWRAVLAGDIRNIGTMLMNTKPLYVLNKASGMYYKEKDKAVVLSMRIDGTEVSVTRETP</sequence>
<gene>
    <name evidence="1" type="ORF">LCGC14_0995170</name>
</gene>
<dbReference type="EMBL" id="LAZR01003807">
    <property type="protein sequence ID" value="KKN14514.1"/>
    <property type="molecule type" value="Genomic_DNA"/>
</dbReference>
<dbReference type="AlphaFoldDB" id="A0A0F9N972"/>
<evidence type="ECO:0000313" key="1">
    <source>
        <dbReference type="EMBL" id="KKN14514.1"/>
    </source>
</evidence>